<dbReference type="InterPro" id="IPR002110">
    <property type="entry name" value="Ankyrin_rpt"/>
</dbReference>
<dbReference type="Gene3D" id="1.25.40.20">
    <property type="entry name" value="Ankyrin repeat-containing domain"/>
    <property type="match status" value="2"/>
</dbReference>
<feature type="transmembrane region" description="Helical" evidence="9">
    <location>
        <begin position="542"/>
        <end position="560"/>
    </location>
</feature>
<gene>
    <name evidence="11" type="ORF">Dsin_020528</name>
</gene>
<evidence type="ECO:0000256" key="2">
    <source>
        <dbReference type="ARBA" id="ARBA00022692"/>
    </source>
</evidence>
<keyword evidence="6 9" id="KW-0472">Membrane</keyword>
<dbReference type="PROSITE" id="PS50297">
    <property type="entry name" value="ANK_REP_REGION"/>
    <property type="match status" value="4"/>
</dbReference>
<keyword evidence="4 9" id="KW-1133">Transmembrane helix</keyword>
<dbReference type="PANTHER" id="PTHR24186:SF36">
    <property type="entry name" value="SERINE_THREONINE-PROTEIN PHOSPHATASE 6 REGULATORY ANKYRIN REPEAT SUBUNIT A-LIKE"/>
    <property type="match status" value="1"/>
</dbReference>
<dbReference type="SUPFAM" id="SSF48403">
    <property type="entry name" value="Ankyrin repeat"/>
    <property type="match status" value="1"/>
</dbReference>
<dbReference type="Pfam" id="PF00023">
    <property type="entry name" value="Ank"/>
    <property type="match status" value="1"/>
</dbReference>
<evidence type="ECO:0000256" key="6">
    <source>
        <dbReference type="ARBA" id="ARBA00023136"/>
    </source>
</evidence>
<feature type="transmembrane region" description="Helical" evidence="9">
    <location>
        <begin position="432"/>
        <end position="454"/>
    </location>
</feature>
<dbReference type="GO" id="GO:0005886">
    <property type="term" value="C:plasma membrane"/>
    <property type="evidence" value="ECO:0007669"/>
    <property type="project" value="TreeGrafter"/>
</dbReference>
<dbReference type="EMBL" id="JANJYJ010000006">
    <property type="protein sequence ID" value="KAK3206482.1"/>
    <property type="molecule type" value="Genomic_DNA"/>
</dbReference>
<keyword evidence="2 9" id="KW-0812">Transmembrane</keyword>
<comment type="caution">
    <text evidence="11">The sequence shown here is derived from an EMBL/GenBank/DDBJ whole genome shotgun (WGS) entry which is preliminary data.</text>
</comment>
<comment type="subcellular location">
    <subcellularLocation>
        <location evidence="1">Membrane</location>
        <topology evidence="1">Multi-pass membrane protein</topology>
    </subcellularLocation>
</comment>
<evidence type="ECO:0000256" key="9">
    <source>
        <dbReference type="SAM" id="Phobius"/>
    </source>
</evidence>
<keyword evidence="12" id="KW-1185">Reference proteome</keyword>
<feature type="repeat" description="ANK" evidence="7">
    <location>
        <begin position="156"/>
        <end position="178"/>
    </location>
</feature>
<feature type="transmembrane region" description="Helical" evidence="9">
    <location>
        <begin position="515"/>
        <end position="536"/>
    </location>
</feature>
<sequence>MDSLYSAAADGDISKFEEHSKQLDQILTPNGNTILHIHITARRKPRSRISQNMDFVRKIHEMCPKLLWKDNKKGETLLHMAARHGHADVAKYLLQECKEPYQNDQELGIKNTRQMLQMINEAKDTALHEAVRYNHLDVVKVLTVEDREFPYDGNNAGETPLYLAAERGYVEVLKEILSTCISPADHGPNSRTALHATVIRNDKGTTTLLLNDKRILKSEQDQEGWTPLHLAAHLGYIVILKKLLNKDRSAAYRADNKGKTALHVAAGLGRVNIMQELISRCPSCCELVDNRGWNVLHFASTSRNRRAVGLILQNPLLGNLVNEKDKKGNTPFLHAASIRFIIKHPKVDLLVFNNDNHNASDMIDTLSSFYWNSQLDNTLWHFWASLRIRSGRLFMSKDDQKEGKENRGDPVSSNSNSNDDVYGDFPARKNHLVVATLIATVTFAAGFTVPGGFVADEGPDRGAAILTKNRAFQAFVIFNTMSMFLSSLAVIDHLSIRPATHNIEIRNQNSYRQILINNAMWAMVGAFLAGTCAVLQNDKILAISACVVPVAVCVFAKIISNRKPDPGYSR</sequence>
<dbReference type="Pfam" id="PF12796">
    <property type="entry name" value="Ank_2"/>
    <property type="match status" value="2"/>
</dbReference>
<evidence type="ECO:0000256" key="7">
    <source>
        <dbReference type="PROSITE-ProRule" id="PRU00023"/>
    </source>
</evidence>
<dbReference type="AlphaFoldDB" id="A0AAE0A9U8"/>
<evidence type="ECO:0000259" key="10">
    <source>
        <dbReference type="Pfam" id="PF13962"/>
    </source>
</evidence>
<keyword evidence="3" id="KW-0677">Repeat</keyword>
<name>A0AAE0A9U8_9ROSI</name>
<evidence type="ECO:0000256" key="8">
    <source>
        <dbReference type="SAM" id="MobiDB-lite"/>
    </source>
</evidence>
<feature type="region of interest" description="Disordered" evidence="8">
    <location>
        <begin position="397"/>
        <end position="420"/>
    </location>
</feature>
<accession>A0AAE0A9U8</accession>
<protein>
    <recommendedName>
        <fullName evidence="10">PGG domain-containing protein</fullName>
    </recommendedName>
</protein>
<dbReference type="Pfam" id="PF13962">
    <property type="entry name" value="PGG"/>
    <property type="match status" value="1"/>
</dbReference>
<feature type="domain" description="PGG" evidence="10">
    <location>
        <begin position="427"/>
        <end position="534"/>
    </location>
</feature>
<dbReference type="PANTHER" id="PTHR24186">
    <property type="entry name" value="PROTEIN PHOSPHATASE 1 REGULATORY SUBUNIT"/>
    <property type="match status" value="1"/>
</dbReference>
<feature type="repeat" description="ANK" evidence="7">
    <location>
        <begin position="257"/>
        <end position="280"/>
    </location>
</feature>
<feature type="repeat" description="ANK" evidence="7">
    <location>
        <begin position="223"/>
        <end position="255"/>
    </location>
</feature>
<feature type="compositionally biased region" description="Basic and acidic residues" evidence="8">
    <location>
        <begin position="397"/>
        <end position="408"/>
    </location>
</feature>
<dbReference type="InterPro" id="IPR036770">
    <property type="entry name" value="Ankyrin_rpt-contain_sf"/>
</dbReference>
<reference evidence="11" key="1">
    <citation type="journal article" date="2023" name="Plant J.">
        <title>Genome sequences and population genomics provide insights into the demographic history, inbreeding, and mutation load of two 'living fossil' tree species of Dipteronia.</title>
        <authorList>
            <person name="Feng Y."/>
            <person name="Comes H.P."/>
            <person name="Chen J."/>
            <person name="Zhu S."/>
            <person name="Lu R."/>
            <person name="Zhang X."/>
            <person name="Li P."/>
            <person name="Qiu J."/>
            <person name="Olsen K.M."/>
            <person name="Qiu Y."/>
        </authorList>
    </citation>
    <scope>NUCLEOTIDE SEQUENCE</scope>
    <source>
        <strain evidence="11">NBL</strain>
    </source>
</reference>
<proteinExistence type="predicted"/>
<feature type="repeat" description="ANK" evidence="7">
    <location>
        <begin position="73"/>
        <end position="105"/>
    </location>
</feature>
<organism evidence="11 12">
    <name type="scientific">Dipteronia sinensis</name>
    <dbReference type="NCBI Taxonomy" id="43782"/>
    <lineage>
        <taxon>Eukaryota</taxon>
        <taxon>Viridiplantae</taxon>
        <taxon>Streptophyta</taxon>
        <taxon>Embryophyta</taxon>
        <taxon>Tracheophyta</taxon>
        <taxon>Spermatophyta</taxon>
        <taxon>Magnoliopsida</taxon>
        <taxon>eudicotyledons</taxon>
        <taxon>Gunneridae</taxon>
        <taxon>Pentapetalae</taxon>
        <taxon>rosids</taxon>
        <taxon>malvids</taxon>
        <taxon>Sapindales</taxon>
        <taxon>Sapindaceae</taxon>
        <taxon>Hippocastanoideae</taxon>
        <taxon>Acereae</taxon>
        <taxon>Dipteronia</taxon>
    </lineage>
</organism>
<evidence type="ECO:0000313" key="12">
    <source>
        <dbReference type="Proteomes" id="UP001281410"/>
    </source>
</evidence>
<feature type="transmembrane region" description="Helical" evidence="9">
    <location>
        <begin position="474"/>
        <end position="494"/>
    </location>
</feature>
<evidence type="ECO:0000256" key="3">
    <source>
        <dbReference type="ARBA" id="ARBA00022737"/>
    </source>
</evidence>
<dbReference type="SMART" id="SM00248">
    <property type="entry name" value="ANK"/>
    <property type="match status" value="9"/>
</dbReference>
<keyword evidence="5 7" id="KW-0040">ANK repeat</keyword>
<dbReference type="Proteomes" id="UP001281410">
    <property type="component" value="Unassembled WGS sequence"/>
</dbReference>
<evidence type="ECO:0000313" key="11">
    <source>
        <dbReference type="EMBL" id="KAK3206482.1"/>
    </source>
</evidence>
<evidence type="ECO:0000256" key="5">
    <source>
        <dbReference type="ARBA" id="ARBA00023043"/>
    </source>
</evidence>
<dbReference type="InterPro" id="IPR026961">
    <property type="entry name" value="PGG_dom"/>
</dbReference>
<evidence type="ECO:0000256" key="4">
    <source>
        <dbReference type="ARBA" id="ARBA00022989"/>
    </source>
</evidence>
<dbReference type="PROSITE" id="PS50088">
    <property type="entry name" value="ANK_REPEAT"/>
    <property type="match status" value="4"/>
</dbReference>
<evidence type="ECO:0000256" key="1">
    <source>
        <dbReference type="ARBA" id="ARBA00004141"/>
    </source>
</evidence>